<proteinExistence type="predicted"/>
<keyword evidence="3" id="KW-1185">Reference proteome</keyword>
<dbReference type="Proteomes" id="UP000182448">
    <property type="component" value="Unassembled WGS sequence"/>
</dbReference>
<evidence type="ECO:0000313" key="2">
    <source>
        <dbReference type="EMBL" id="SCC07349.1"/>
    </source>
</evidence>
<name>A0A4Y4G3S6_WEIHE</name>
<evidence type="ECO:0000313" key="1">
    <source>
        <dbReference type="EMBL" id="NKY67415.1"/>
    </source>
</evidence>
<dbReference type="EMBL" id="FMAW01000014">
    <property type="protein sequence ID" value="SCC07349.1"/>
    <property type="molecule type" value="Genomic_DNA"/>
</dbReference>
<dbReference type="OrthoDB" id="2148713at2"/>
<dbReference type="Proteomes" id="UP000585749">
    <property type="component" value="Unassembled WGS sequence"/>
</dbReference>
<dbReference type="EMBL" id="JAAXPM010000011">
    <property type="protein sequence ID" value="NKY67415.1"/>
    <property type="molecule type" value="Genomic_DNA"/>
</dbReference>
<evidence type="ECO:0000313" key="3">
    <source>
        <dbReference type="Proteomes" id="UP000182448"/>
    </source>
</evidence>
<sequence>MKKTIVIGTTAVVVVAIAGGGSYMALHTPKRQFNSSLTKMTDNKDNIADFRVKISGDDMSDKRVNGKMKFDTKHKNNMDLVVNLSDNKQSQKMHIKANNDNAYLSASFVTSSLGLSSGNSEMAKITKSINQYWLKASDTTSYETATLKPGTVKSDTSSLTDWFQDLDGKKFEKVSDGYKVNLNKADMKRLMTKISKTKSGKEISKSEWQRYKSSFDDINDLKFNITTGKNGHLLKMNFSGKENGQLGRIAFQINTKRAAKLRVKMPAANKIKSETELTNIIQDKIRDYSRQQYNNTSFSSSSSFNI</sequence>
<evidence type="ECO:0000313" key="4">
    <source>
        <dbReference type="Proteomes" id="UP000585749"/>
    </source>
</evidence>
<comment type="caution">
    <text evidence="1">The sequence shown here is derived from an EMBL/GenBank/DDBJ whole genome shotgun (WGS) entry which is preliminary data.</text>
</comment>
<reference evidence="2 3" key="1">
    <citation type="submission" date="2016-08" db="EMBL/GenBank/DDBJ databases">
        <authorList>
            <person name="Varghese N."/>
            <person name="Submissions Spin"/>
        </authorList>
    </citation>
    <scope>NUCLEOTIDE SEQUENCE [LARGE SCALE GENOMIC DNA]</scope>
    <source>
        <strain evidence="2 3">R-53116</strain>
    </source>
</reference>
<dbReference type="GeneID" id="72424550"/>
<dbReference type="AlphaFoldDB" id="A0A4Y4G3S6"/>
<protein>
    <submittedName>
        <fullName evidence="1">Uncharacterized protein</fullName>
    </submittedName>
</protein>
<gene>
    <name evidence="2" type="ORF">GA0061075_11421</name>
    <name evidence="1" type="ORF">HF960_07020</name>
</gene>
<accession>A0A4Y4G3S6</accession>
<reference evidence="1 4" key="2">
    <citation type="submission" date="2020-04" db="EMBL/GenBank/DDBJ databases">
        <title>MicrobeNet Type strains.</title>
        <authorList>
            <person name="Nicholson A.C."/>
        </authorList>
    </citation>
    <scope>NUCLEOTIDE SEQUENCE [LARGE SCALE GENOMIC DNA]</scope>
    <source>
        <strain evidence="1 4">CCUG 33494</strain>
    </source>
</reference>
<organism evidence="1 4">
    <name type="scientific">Weissella hellenica</name>
    <dbReference type="NCBI Taxonomy" id="46256"/>
    <lineage>
        <taxon>Bacteria</taxon>
        <taxon>Bacillati</taxon>
        <taxon>Bacillota</taxon>
        <taxon>Bacilli</taxon>
        <taxon>Lactobacillales</taxon>
        <taxon>Lactobacillaceae</taxon>
        <taxon>Weissella</taxon>
    </lineage>
</organism>
<dbReference type="RefSeq" id="WP_074427862.1">
    <property type="nucleotide sequence ID" value="NZ_BJEG01000012.1"/>
</dbReference>